<dbReference type="PANTHER" id="PTHR42678">
    <property type="entry name" value="AMIDASE"/>
    <property type="match status" value="1"/>
</dbReference>
<accession>A0AAJ0GB09</accession>
<dbReference type="SUPFAM" id="SSF75304">
    <property type="entry name" value="Amidase signature (AS) enzymes"/>
    <property type="match status" value="1"/>
</dbReference>
<dbReference type="Pfam" id="PF01425">
    <property type="entry name" value="Amidase"/>
    <property type="match status" value="1"/>
</dbReference>
<evidence type="ECO:0000313" key="3">
    <source>
        <dbReference type="Proteomes" id="UP001271007"/>
    </source>
</evidence>
<dbReference type="AlphaFoldDB" id="A0AAJ0GB09"/>
<dbReference type="NCBIfam" id="NF005127">
    <property type="entry name" value="PRK06565.1"/>
    <property type="match status" value="1"/>
</dbReference>
<protein>
    <recommendedName>
        <fullName evidence="1">Amidase domain-containing protein</fullName>
    </recommendedName>
</protein>
<organism evidence="2 3">
    <name type="scientific">Extremus antarcticus</name>
    <dbReference type="NCBI Taxonomy" id="702011"/>
    <lineage>
        <taxon>Eukaryota</taxon>
        <taxon>Fungi</taxon>
        <taxon>Dikarya</taxon>
        <taxon>Ascomycota</taxon>
        <taxon>Pezizomycotina</taxon>
        <taxon>Dothideomycetes</taxon>
        <taxon>Dothideomycetidae</taxon>
        <taxon>Mycosphaerellales</taxon>
        <taxon>Extremaceae</taxon>
        <taxon>Extremus</taxon>
    </lineage>
</organism>
<gene>
    <name evidence="2" type="ORF">LTR09_007661</name>
</gene>
<sequence>MAESIIEASIEDLQHALSSGTITSVELVAKHLLRVFTYDSRGPCLNSIPIINHEVFDEATASDVRRRAGQPLGPLDGIPYTIKDSMMYKGHTCAAGSPAFKDLVATKDSFIAEKLRAAGAVCIGRTNTPPMMASGMHRGEYGRAESPYNLEYLTAAFSSGSSNGSGTSTAASFAAFGLGSETVSSGRSPASNNGLVAYTPSRTVISPRGVWPLYPTCDVHVPHTRTVKDMLTILDTIAVEDSTTEGDFWRQQTFVEVPMVPRPRSFLDLIQDAEDCFRGKRVAVPKMYIGGNDPKAKPTAVSQDVIGLFDRARKDLESLGATMVETDFPLVTNYEDDSVTGQANNVVGFKPDWNGKERGELVAYLWDDFLKASGDTKFAVGLAAVDGTQMFPRPKEYIPDRYMETKNFIDYPGIVELCKHRNDKPIWEIDGIAEALPALEAQRKRDLEAWMDDNRIDVVVFPANGDVGKADLEYNDESAEHALQNGVKYSNGNRALRHMGVPTVSVSMGTMARSKMPINLTFAGKHGQDSELLKYALAFEASTKRRIRPPVVPELNSDKLASKDEGLSTIGEGDQSKVQIGKVAVHRTSDTSMSLTVHLEGPSADGVSLETFVDGRFISKDKVTESSGVWTINAECTLFESTKPLYGGVGLVVDNFNIILLARRGKKVSGKLVMVSQSMESASR</sequence>
<dbReference type="Proteomes" id="UP001271007">
    <property type="component" value="Unassembled WGS sequence"/>
</dbReference>
<dbReference type="InterPro" id="IPR023631">
    <property type="entry name" value="Amidase_dom"/>
</dbReference>
<evidence type="ECO:0000313" key="2">
    <source>
        <dbReference type="EMBL" id="KAK3051265.1"/>
    </source>
</evidence>
<reference evidence="2" key="1">
    <citation type="submission" date="2023-04" db="EMBL/GenBank/DDBJ databases">
        <title>Black Yeasts Isolated from many extreme environments.</title>
        <authorList>
            <person name="Coleine C."/>
            <person name="Stajich J.E."/>
            <person name="Selbmann L."/>
        </authorList>
    </citation>
    <scope>NUCLEOTIDE SEQUENCE</scope>
    <source>
        <strain evidence="2">CCFEE 5312</strain>
    </source>
</reference>
<feature type="domain" description="Amidase" evidence="1">
    <location>
        <begin position="46"/>
        <end position="336"/>
    </location>
</feature>
<keyword evidence="3" id="KW-1185">Reference proteome</keyword>
<name>A0AAJ0GB09_9PEZI</name>
<dbReference type="InterPro" id="IPR036928">
    <property type="entry name" value="AS_sf"/>
</dbReference>
<evidence type="ECO:0000259" key="1">
    <source>
        <dbReference type="Pfam" id="PF01425"/>
    </source>
</evidence>
<dbReference type="Gene3D" id="3.90.1300.10">
    <property type="entry name" value="Amidase signature (AS) domain"/>
    <property type="match status" value="1"/>
</dbReference>
<dbReference type="PANTHER" id="PTHR42678:SF11">
    <property type="entry name" value="AMIDASE FAMILY PROTEIN"/>
    <property type="match status" value="1"/>
</dbReference>
<dbReference type="EMBL" id="JAWDJX010000027">
    <property type="protein sequence ID" value="KAK3051265.1"/>
    <property type="molecule type" value="Genomic_DNA"/>
</dbReference>
<comment type="caution">
    <text evidence="2">The sequence shown here is derived from an EMBL/GenBank/DDBJ whole genome shotgun (WGS) entry which is preliminary data.</text>
</comment>
<proteinExistence type="predicted"/>